<reference evidence="1 2" key="1">
    <citation type="submission" date="2018-04" db="EMBL/GenBank/DDBJ databases">
        <title>Massilia violaceinigra sp. nov., a novel purple-pigmented bacterium isolated from Tianshan glacier, Xinjiang, China.</title>
        <authorList>
            <person name="Wang H."/>
        </authorList>
    </citation>
    <scope>NUCLEOTIDE SEQUENCE [LARGE SCALE GENOMIC DNA]</scope>
    <source>
        <strain evidence="1 2">B448-2</strain>
    </source>
</reference>
<evidence type="ECO:0000313" key="2">
    <source>
        <dbReference type="Proteomes" id="UP000241421"/>
    </source>
</evidence>
<proteinExistence type="predicted"/>
<gene>
    <name evidence="1" type="ORF">C7C56_023390</name>
</gene>
<comment type="caution">
    <text evidence="1">The sequence shown here is derived from an EMBL/GenBank/DDBJ whole genome shotgun (WGS) entry which is preliminary data.</text>
</comment>
<dbReference type="AlphaFoldDB" id="A0A2U2HEI8"/>
<name>A0A2U2HEI8_9BURK</name>
<evidence type="ECO:0000313" key="1">
    <source>
        <dbReference type="EMBL" id="PWF42059.1"/>
    </source>
</evidence>
<keyword evidence="2" id="KW-1185">Reference proteome</keyword>
<dbReference type="RefSeq" id="WP_106759765.1">
    <property type="nucleotide sequence ID" value="NZ_PXWF02000303.1"/>
</dbReference>
<dbReference type="EMBL" id="PXWF02000303">
    <property type="protein sequence ID" value="PWF42059.1"/>
    <property type="molecule type" value="Genomic_DNA"/>
</dbReference>
<organism evidence="1 2">
    <name type="scientific">Massilia glaciei</name>
    <dbReference type="NCBI Taxonomy" id="1524097"/>
    <lineage>
        <taxon>Bacteria</taxon>
        <taxon>Pseudomonadati</taxon>
        <taxon>Pseudomonadota</taxon>
        <taxon>Betaproteobacteria</taxon>
        <taxon>Burkholderiales</taxon>
        <taxon>Oxalobacteraceae</taxon>
        <taxon>Telluria group</taxon>
        <taxon>Massilia</taxon>
    </lineage>
</organism>
<accession>A0A2U2HEI8</accession>
<dbReference type="Proteomes" id="UP000241421">
    <property type="component" value="Unassembled WGS sequence"/>
</dbReference>
<protein>
    <submittedName>
        <fullName evidence="1">Uncharacterized protein</fullName>
    </submittedName>
</protein>
<sequence length="87" mass="10128">MGHQIIHPTKEQVRAYMAEREAARRPPPTPEEIRRQLGWHMVSDEDDKQMLVRLYLIPSTFGHLLTQMAFDWLLAGVREAACRSARD</sequence>
<dbReference type="OrthoDB" id="8706529at2"/>